<dbReference type="Pfam" id="PF07732">
    <property type="entry name" value="Cu-oxidase_3"/>
    <property type="match status" value="1"/>
</dbReference>
<dbReference type="InterPro" id="IPR001117">
    <property type="entry name" value="Cu-oxidase_2nd"/>
</dbReference>
<dbReference type="InterPro" id="IPR035666">
    <property type="entry name" value="MCO_CuRO_3"/>
</dbReference>
<dbReference type="GeneID" id="63791249"/>
<evidence type="ECO:0000259" key="5">
    <source>
        <dbReference type="Pfam" id="PF00394"/>
    </source>
</evidence>
<dbReference type="GO" id="GO:0005507">
    <property type="term" value="F:copper ion binding"/>
    <property type="evidence" value="ECO:0007669"/>
    <property type="project" value="InterPro"/>
</dbReference>
<dbReference type="AlphaFoldDB" id="A0A364KR44"/>
<dbReference type="SUPFAM" id="SSF49503">
    <property type="entry name" value="Cupredoxins"/>
    <property type="match status" value="3"/>
</dbReference>
<comment type="similarity">
    <text evidence="1">Belongs to the multicopper oxidase family.</text>
</comment>
<evidence type="ECO:0000256" key="3">
    <source>
        <dbReference type="ARBA" id="ARBA00023002"/>
    </source>
</evidence>
<feature type="domain" description="Plastocyanin-like" evidence="6">
    <location>
        <begin position="403"/>
        <end position="527"/>
    </location>
</feature>
<dbReference type="RefSeq" id="XP_040730537.1">
    <property type="nucleotide sequence ID" value="XM_040874134.1"/>
</dbReference>
<keyword evidence="2" id="KW-0479">Metal-binding</keyword>
<evidence type="ECO:0000256" key="4">
    <source>
        <dbReference type="ARBA" id="ARBA00023008"/>
    </source>
</evidence>
<dbReference type="Gene3D" id="2.60.40.420">
    <property type="entry name" value="Cupredoxins - blue copper proteins"/>
    <property type="match status" value="3"/>
</dbReference>
<evidence type="ECO:0000256" key="1">
    <source>
        <dbReference type="ARBA" id="ARBA00010609"/>
    </source>
</evidence>
<dbReference type="PROSITE" id="PS00080">
    <property type="entry name" value="MULTICOPPER_OXIDASE2"/>
    <property type="match status" value="1"/>
</dbReference>
<feature type="domain" description="Plastocyanin-like" evidence="7">
    <location>
        <begin position="5"/>
        <end position="104"/>
    </location>
</feature>
<dbReference type="EMBL" id="MIKG01000002">
    <property type="protein sequence ID" value="RAO66020.1"/>
    <property type="molecule type" value="Genomic_DNA"/>
</dbReference>
<protein>
    <recommendedName>
        <fullName evidence="10">L-ascorbate oxidase</fullName>
    </recommendedName>
</protein>
<dbReference type="Proteomes" id="UP000249363">
    <property type="component" value="Unassembled WGS sequence"/>
</dbReference>
<proteinExistence type="inferred from homology"/>
<evidence type="ECO:0000259" key="7">
    <source>
        <dbReference type="Pfam" id="PF07732"/>
    </source>
</evidence>
<feature type="domain" description="Plastocyanin-like" evidence="5">
    <location>
        <begin position="115"/>
        <end position="288"/>
    </location>
</feature>
<dbReference type="InterPro" id="IPR011706">
    <property type="entry name" value="Cu-oxidase_C"/>
</dbReference>
<evidence type="ECO:0000313" key="9">
    <source>
        <dbReference type="Proteomes" id="UP000249363"/>
    </source>
</evidence>
<dbReference type="InterPro" id="IPR008972">
    <property type="entry name" value="Cupredoxin"/>
</dbReference>
<dbReference type="InterPro" id="IPR045087">
    <property type="entry name" value="Cu-oxidase_fam"/>
</dbReference>
<comment type="caution">
    <text evidence="8">The sequence shown here is derived from an EMBL/GenBank/DDBJ whole genome shotgun (WGS) entry which is preliminary data.</text>
</comment>
<dbReference type="PANTHER" id="PTHR11709">
    <property type="entry name" value="MULTI-COPPER OXIDASE"/>
    <property type="match status" value="1"/>
</dbReference>
<keyword evidence="3" id="KW-0560">Oxidoreductase</keyword>
<name>A0A364KR44_TALAM</name>
<dbReference type="Pfam" id="PF00394">
    <property type="entry name" value="Cu-oxidase"/>
    <property type="match status" value="1"/>
</dbReference>
<keyword evidence="9" id="KW-1185">Reference proteome</keyword>
<dbReference type="PANTHER" id="PTHR11709:SF394">
    <property type="entry name" value="FI03373P-RELATED"/>
    <property type="match status" value="1"/>
</dbReference>
<dbReference type="STRING" id="1196081.A0A364KR44"/>
<evidence type="ECO:0000256" key="2">
    <source>
        <dbReference type="ARBA" id="ARBA00022723"/>
    </source>
</evidence>
<dbReference type="InterPro" id="IPR017762">
    <property type="entry name" value="Multicopper_oxidase_fun"/>
</dbReference>
<accession>A0A364KR44</accession>
<evidence type="ECO:0008006" key="10">
    <source>
        <dbReference type="Google" id="ProtNLM"/>
    </source>
</evidence>
<dbReference type="OrthoDB" id="2121828at2759"/>
<gene>
    <name evidence="8" type="ORF">BHQ10_002032</name>
</gene>
<dbReference type="InterPro" id="IPR002355">
    <property type="entry name" value="Cu_oxidase_Cu_BS"/>
</dbReference>
<keyword evidence="4" id="KW-0186">Copper</keyword>
<sequence length="568" mass="63692">MQNKTVYCGTVPGPALYLKENQTTWVRVYNDLPEDNTTMHWHGLSSIAPYSDGSPQASQWPIKAQHFFDYEIRPRIGDAGSYYYHSHVGLQATTAAGPLIIEEADGTRPYEYDEERLLFFSELYNHTDKETMEGLIAPLATYLWAGDAESLLVNGNSFPALPWNETDSPLPAANATVSDTNATCHPDIIHVEPNRTYRFRAFGAGSLGTYVFAFEDHNNLTIVAADASYTQSFNADKILFTTGQRYDFLVHTKTEEELKMLGKTEFWIQIELRNRPINATYYAVLSYTSTNASTIPNTPPDQKPVQGITADLRNFMEYTLEPLLPNGFPSSDQVTRQVYITQQQLTVTAGQFLALNNHTWTETNQHENDTPFNNTIPVYDVPYLVDIYNRGEQAIPNYENALRHGGWDPELNVYPAKLGEVIDIIIQYDAIGAHAPNDAHPFHLHGTHYWDLGCGPGTYNATANEAKLQGYNPVLRDTTALYRFDDPNNATIQGWRAWRLKATGPGVWMLHCHILQHMILGMQAVWFTGNAAEITQGTAPGLVAGYLTYGGDAYGNATHDPLVTHFYE</sequence>
<dbReference type="CDD" id="cd13895">
    <property type="entry name" value="CuRO_3_AAO_like_2"/>
    <property type="match status" value="1"/>
</dbReference>
<dbReference type="NCBIfam" id="TIGR03390">
    <property type="entry name" value="ascorbOXfungal"/>
    <property type="match status" value="1"/>
</dbReference>
<dbReference type="GO" id="GO:0016491">
    <property type="term" value="F:oxidoreductase activity"/>
    <property type="evidence" value="ECO:0007669"/>
    <property type="project" value="UniProtKB-KW"/>
</dbReference>
<evidence type="ECO:0000313" key="8">
    <source>
        <dbReference type="EMBL" id="RAO66020.1"/>
    </source>
</evidence>
<dbReference type="Pfam" id="PF07731">
    <property type="entry name" value="Cu-oxidase_2"/>
    <property type="match status" value="1"/>
</dbReference>
<reference evidence="8 9" key="1">
    <citation type="journal article" date="2017" name="Biotechnol. Biofuels">
        <title>Differential beta-glucosidase expression as a function of carbon source availability in Talaromyces amestolkiae: a genomic and proteomic approach.</title>
        <authorList>
            <person name="de Eugenio L.I."/>
            <person name="Mendez-Liter J.A."/>
            <person name="Nieto-Dominguez M."/>
            <person name="Alonso L."/>
            <person name="Gil-Munoz J."/>
            <person name="Barriuso J."/>
            <person name="Prieto A."/>
            <person name="Martinez M.J."/>
        </authorList>
    </citation>
    <scope>NUCLEOTIDE SEQUENCE [LARGE SCALE GENOMIC DNA]</scope>
    <source>
        <strain evidence="8 9">CIB</strain>
    </source>
</reference>
<evidence type="ECO:0000259" key="6">
    <source>
        <dbReference type="Pfam" id="PF07731"/>
    </source>
</evidence>
<dbReference type="InterPro" id="IPR011707">
    <property type="entry name" value="Cu-oxidase-like_N"/>
</dbReference>
<organism evidence="8 9">
    <name type="scientific">Talaromyces amestolkiae</name>
    <dbReference type="NCBI Taxonomy" id="1196081"/>
    <lineage>
        <taxon>Eukaryota</taxon>
        <taxon>Fungi</taxon>
        <taxon>Dikarya</taxon>
        <taxon>Ascomycota</taxon>
        <taxon>Pezizomycotina</taxon>
        <taxon>Eurotiomycetes</taxon>
        <taxon>Eurotiomycetidae</taxon>
        <taxon>Eurotiales</taxon>
        <taxon>Trichocomaceae</taxon>
        <taxon>Talaromyces</taxon>
        <taxon>Talaromyces sect. Talaromyces</taxon>
    </lineage>
</organism>